<dbReference type="PROSITE" id="PS50801">
    <property type="entry name" value="STAS"/>
    <property type="match status" value="1"/>
</dbReference>
<reference evidence="2 3" key="1">
    <citation type="submission" date="2018-06" db="EMBL/GenBank/DDBJ databases">
        <title>Sphaerisporangium craniellae sp. nov., isolated from a marine sponge in the South China Sea.</title>
        <authorList>
            <person name="Li L."/>
        </authorList>
    </citation>
    <scope>NUCLEOTIDE SEQUENCE [LARGE SCALE GENOMIC DNA]</scope>
    <source>
        <strain evidence="2 3">CCTCC AA 208026</strain>
    </source>
</reference>
<dbReference type="Gene3D" id="3.30.750.24">
    <property type="entry name" value="STAS domain"/>
    <property type="match status" value="1"/>
</dbReference>
<organism evidence="2 3">
    <name type="scientific">Sphaerisporangium album</name>
    <dbReference type="NCBI Taxonomy" id="509200"/>
    <lineage>
        <taxon>Bacteria</taxon>
        <taxon>Bacillati</taxon>
        <taxon>Actinomycetota</taxon>
        <taxon>Actinomycetes</taxon>
        <taxon>Streptosporangiales</taxon>
        <taxon>Streptosporangiaceae</taxon>
        <taxon>Sphaerisporangium</taxon>
    </lineage>
</organism>
<evidence type="ECO:0000313" key="3">
    <source>
        <dbReference type="Proteomes" id="UP000253094"/>
    </source>
</evidence>
<dbReference type="CDD" id="cd07043">
    <property type="entry name" value="STAS_anti-anti-sigma_factors"/>
    <property type="match status" value="1"/>
</dbReference>
<dbReference type="InterPro" id="IPR036513">
    <property type="entry name" value="STAS_dom_sf"/>
</dbReference>
<proteinExistence type="predicted"/>
<dbReference type="OrthoDB" id="116243at2"/>
<protein>
    <submittedName>
        <fullName evidence="2">STAS domain-containing protein</fullName>
    </submittedName>
</protein>
<evidence type="ECO:0000313" key="2">
    <source>
        <dbReference type="EMBL" id="RCG31125.1"/>
    </source>
</evidence>
<dbReference type="InterPro" id="IPR058548">
    <property type="entry name" value="MlaB-like_STAS"/>
</dbReference>
<feature type="domain" description="STAS" evidence="1">
    <location>
        <begin position="61"/>
        <end position="136"/>
    </location>
</feature>
<dbReference type="AlphaFoldDB" id="A0A367FNB7"/>
<keyword evidence="3" id="KW-1185">Reference proteome</keyword>
<dbReference type="InterPro" id="IPR002645">
    <property type="entry name" value="STAS_dom"/>
</dbReference>
<sequence>MTFNGNARLPLCPVGVGMNSTCTIGAPQLHVVKPSAESPLQLAEVPRRRPYFLLMTPPRRLRIEGDLDRTALPTLSRVLAAMGNSDGIHVDLSPQVFIDVGCLRALMTAAGRLEGDHVLTLCSASPYLRRLLDLTGWHDTPHLRPRQPACPIHRTSVTP</sequence>
<evidence type="ECO:0000259" key="1">
    <source>
        <dbReference type="PROSITE" id="PS50801"/>
    </source>
</evidence>
<name>A0A367FNB7_9ACTN</name>
<accession>A0A367FNB7</accession>
<comment type="caution">
    <text evidence="2">The sequence shown here is derived from an EMBL/GenBank/DDBJ whole genome shotgun (WGS) entry which is preliminary data.</text>
</comment>
<gene>
    <name evidence="2" type="ORF">DQ384_10230</name>
</gene>
<dbReference type="EMBL" id="QOIL01000005">
    <property type="protein sequence ID" value="RCG31125.1"/>
    <property type="molecule type" value="Genomic_DNA"/>
</dbReference>
<dbReference type="SUPFAM" id="SSF52091">
    <property type="entry name" value="SpoIIaa-like"/>
    <property type="match status" value="1"/>
</dbReference>
<dbReference type="Proteomes" id="UP000253094">
    <property type="component" value="Unassembled WGS sequence"/>
</dbReference>
<dbReference type="Pfam" id="PF13466">
    <property type="entry name" value="STAS_2"/>
    <property type="match status" value="1"/>
</dbReference>